<organism evidence="1 2">
    <name type="scientific">Eumeta variegata</name>
    <name type="common">Bagworm moth</name>
    <name type="synonym">Eumeta japonica</name>
    <dbReference type="NCBI Taxonomy" id="151549"/>
    <lineage>
        <taxon>Eukaryota</taxon>
        <taxon>Metazoa</taxon>
        <taxon>Ecdysozoa</taxon>
        <taxon>Arthropoda</taxon>
        <taxon>Hexapoda</taxon>
        <taxon>Insecta</taxon>
        <taxon>Pterygota</taxon>
        <taxon>Neoptera</taxon>
        <taxon>Endopterygota</taxon>
        <taxon>Lepidoptera</taxon>
        <taxon>Glossata</taxon>
        <taxon>Ditrysia</taxon>
        <taxon>Tineoidea</taxon>
        <taxon>Psychidae</taxon>
        <taxon>Oiketicinae</taxon>
        <taxon>Eumeta</taxon>
    </lineage>
</organism>
<protein>
    <submittedName>
        <fullName evidence="1">Uncharacterized protein</fullName>
    </submittedName>
</protein>
<evidence type="ECO:0000313" key="2">
    <source>
        <dbReference type="Proteomes" id="UP000299102"/>
    </source>
</evidence>
<dbReference type="AlphaFoldDB" id="A0A4C1XF19"/>
<keyword evidence="2" id="KW-1185">Reference proteome</keyword>
<sequence>MDDKIDDIYKLMKDRRLDILCVNETLRKGVYAPDMSKQLEGWEEFWTEVRDILAKCDRNERIIMLVRKVVSEKKSRLDLLSAKGNHRVQRKDALKYELKDAERTYKDAKM</sequence>
<comment type="caution">
    <text evidence="1">The sequence shown here is derived from an EMBL/GenBank/DDBJ whole genome shotgun (WGS) entry which is preliminary data.</text>
</comment>
<gene>
    <name evidence="1" type="ORF">EVAR_96017_1</name>
</gene>
<reference evidence="1 2" key="1">
    <citation type="journal article" date="2019" name="Commun. Biol.">
        <title>The bagworm genome reveals a unique fibroin gene that provides high tensile strength.</title>
        <authorList>
            <person name="Kono N."/>
            <person name="Nakamura H."/>
            <person name="Ohtoshi R."/>
            <person name="Tomita M."/>
            <person name="Numata K."/>
            <person name="Arakawa K."/>
        </authorList>
    </citation>
    <scope>NUCLEOTIDE SEQUENCE [LARGE SCALE GENOMIC DNA]</scope>
</reference>
<accession>A0A4C1XF19</accession>
<evidence type="ECO:0000313" key="1">
    <source>
        <dbReference type="EMBL" id="GBP61773.1"/>
    </source>
</evidence>
<dbReference type="Proteomes" id="UP000299102">
    <property type="component" value="Unassembled WGS sequence"/>
</dbReference>
<dbReference type="OrthoDB" id="5828726at2759"/>
<dbReference type="EMBL" id="BGZK01000822">
    <property type="protein sequence ID" value="GBP61773.1"/>
    <property type="molecule type" value="Genomic_DNA"/>
</dbReference>
<name>A0A4C1XF19_EUMVA</name>
<proteinExistence type="predicted"/>